<dbReference type="EMBL" id="WTYY01000003">
    <property type="protein sequence ID" value="MXO88491.1"/>
    <property type="molecule type" value="Genomic_DNA"/>
</dbReference>
<organism evidence="1 2">
    <name type="scientific">Alteraurantiacibacter aestuarii</name>
    <dbReference type="NCBI Taxonomy" id="650004"/>
    <lineage>
        <taxon>Bacteria</taxon>
        <taxon>Pseudomonadati</taxon>
        <taxon>Pseudomonadota</taxon>
        <taxon>Alphaproteobacteria</taxon>
        <taxon>Sphingomonadales</taxon>
        <taxon>Erythrobacteraceae</taxon>
        <taxon>Alteraurantiacibacter</taxon>
    </lineage>
</organism>
<comment type="caution">
    <text evidence="1">The sequence shown here is derived from an EMBL/GenBank/DDBJ whole genome shotgun (WGS) entry which is preliminary data.</text>
</comment>
<name>A0A844ZJ42_9SPHN</name>
<proteinExistence type="predicted"/>
<sequence>MLAALLTLIAAQFDPGAPLTGQFDGTCLYPETLRERAEGDNLVTCNRVTVDDKGIVFASRSWGVRMRFSGTFEGDRMTVTSIAGRNGEQVEARGTCQIYYANEEVSTIACTAIAHGRAHLANFVVSRL</sequence>
<reference evidence="1 2" key="1">
    <citation type="submission" date="2019-12" db="EMBL/GenBank/DDBJ databases">
        <title>Genomic-based taxomic classification of the family Erythrobacteraceae.</title>
        <authorList>
            <person name="Xu L."/>
        </authorList>
    </citation>
    <scope>NUCLEOTIDE SEQUENCE [LARGE SCALE GENOMIC DNA]</scope>
    <source>
        <strain evidence="1 2">JCM 16339</strain>
    </source>
</reference>
<evidence type="ECO:0000313" key="2">
    <source>
        <dbReference type="Proteomes" id="UP000435243"/>
    </source>
</evidence>
<dbReference type="Proteomes" id="UP000435243">
    <property type="component" value="Unassembled WGS sequence"/>
</dbReference>
<dbReference type="OrthoDB" id="7433250at2"/>
<keyword evidence="2" id="KW-1185">Reference proteome</keyword>
<dbReference type="RefSeq" id="WP_160590692.1">
    <property type="nucleotide sequence ID" value="NZ_BAAAFP010000001.1"/>
</dbReference>
<evidence type="ECO:0008006" key="3">
    <source>
        <dbReference type="Google" id="ProtNLM"/>
    </source>
</evidence>
<accession>A0A844ZJ42</accession>
<dbReference type="AlphaFoldDB" id="A0A844ZJ42"/>
<protein>
    <recommendedName>
        <fullName evidence="3">DUF3617 family protein</fullName>
    </recommendedName>
</protein>
<evidence type="ECO:0000313" key="1">
    <source>
        <dbReference type="EMBL" id="MXO88491.1"/>
    </source>
</evidence>
<gene>
    <name evidence="1" type="ORF">GRI32_07030</name>
</gene>